<feature type="transmembrane region" description="Helical" evidence="9">
    <location>
        <begin position="35"/>
        <end position="59"/>
    </location>
</feature>
<dbReference type="Pfam" id="PF00230">
    <property type="entry name" value="MIP"/>
    <property type="match status" value="1"/>
</dbReference>
<dbReference type="PROSITE" id="PS51257">
    <property type="entry name" value="PROKAR_LIPOPROTEIN"/>
    <property type="match status" value="1"/>
</dbReference>
<feature type="transmembrane region" description="Helical" evidence="9">
    <location>
        <begin position="161"/>
        <end position="182"/>
    </location>
</feature>
<dbReference type="InterPro" id="IPR023271">
    <property type="entry name" value="Aquaporin-like"/>
</dbReference>
<evidence type="ECO:0000256" key="2">
    <source>
        <dbReference type="ARBA" id="ARBA00006175"/>
    </source>
</evidence>
<dbReference type="AlphaFoldDB" id="A0A327YEZ1"/>
<dbReference type="GO" id="GO:0005886">
    <property type="term" value="C:plasma membrane"/>
    <property type="evidence" value="ECO:0007669"/>
    <property type="project" value="UniProtKB-SubCell"/>
</dbReference>
<evidence type="ECO:0000256" key="4">
    <source>
        <dbReference type="ARBA" id="ARBA00022475"/>
    </source>
</evidence>
<feature type="transmembrane region" description="Helical" evidence="9">
    <location>
        <begin position="80"/>
        <end position="101"/>
    </location>
</feature>
<comment type="caution">
    <text evidence="10">The sequence shown here is derived from an EMBL/GenBank/DDBJ whole genome shotgun (WGS) entry which is preliminary data.</text>
</comment>
<evidence type="ECO:0000256" key="3">
    <source>
        <dbReference type="ARBA" id="ARBA00022448"/>
    </source>
</evidence>
<keyword evidence="6 9" id="KW-1133">Transmembrane helix</keyword>
<dbReference type="GO" id="GO:0015250">
    <property type="term" value="F:water channel activity"/>
    <property type="evidence" value="ECO:0007669"/>
    <property type="project" value="TreeGrafter"/>
</dbReference>
<dbReference type="SUPFAM" id="SSF81338">
    <property type="entry name" value="Aquaporin-like"/>
    <property type="match status" value="1"/>
</dbReference>
<keyword evidence="3 8" id="KW-0813">Transport</keyword>
<dbReference type="InterPro" id="IPR034294">
    <property type="entry name" value="Aquaporin_transptr"/>
</dbReference>
<keyword evidence="5 8" id="KW-0812">Transmembrane</keyword>
<dbReference type="OrthoDB" id="9807293at2"/>
<evidence type="ECO:0000256" key="9">
    <source>
        <dbReference type="SAM" id="Phobius"/>
    </source>
</evidence>
<feature type="transmembrane region" description="Helical" evidence="9">
    <location>
        <begin position="202"/>
        <end position="221"/>
    </location>
</feature>
<dbReference type="PROSITE" id="PS00221">
    <property type="entry name" value="MIP"/>
    <property type="match status" value="1"/>
</dbReference>
<dbReference type="Proteomes" id="UP000249620">
    <property type="component" value="Unassembled WGS sequence"/>
</dbReference>
<reference evidence="10 11" key="1">
    <citation type="submission" date="2018-06" db="EMBL/GenBank/DDBJ databases">
        <title>Genomic Encyclopedia of Type Strains, Phase III (KMG-III): the genomes of soil and plant-associated and newly described type strains.</title>
        <authorList>
            <person name="Whitman W."/>
        </authorList>
    </citation>
    <scope>NUCLEOTIDE SEQUENCE [LARGE SCALE GENOMIC DNA]</scope>
    <source>
        <strain evidence="10 11">CGMCC 1.12398</strain>
    </source>
</reference>
<evidence type="ECO:0000256" key="8">
    <source>
        <dbReference type="RuleBase" id="RU000477"/>
    </source>
</evidence>
<keyword evidence="11" id="KW-1185">Reference proteome</keyword>
<name>A0A327YEZ1_9FLAO</name>
<organism evidence="10 11">
    <name type="scientific">Flavobacterium aquaticum</name>
    <dbReference type="NCBI Taxonomy" id="1236486"/>
    <lineage>
        <taxon>Bacteria</taxon>
        <taxon>Pseudomonadati</taxon>
        <taxon>Bacteroidota</taxon>
        <taxon>Flavobacteriia</taxon>
        <taxon>Flavobacteriales</taxon>
        <taxon>Flavobacteriaceae</taxon>
        <taxon>Flavobacterium</taxon>
    </lineage>
</organism>
<dbReference type="PRINTS" id="PR00783">
    <property type="entry name" value="MINTRINSICP"/>
</dbReference>
<evidence type="ECO:0000256" key="5">
    <source>
        <dbReference type="ARBA" id="ARBA00022692"/>
    </source>
</evidence>
<feature type="transmembrane region" description="Helical" evidence="9">
    <location>
        <begin position="126"/>
        <end position="149"/>
    </location>
</feature>
<dbReference type="Gene3D" id="1.20.1080.10">
    <property type="entry name" value="Glycerol uptake facilitator protein"/>
    <property type="match status" value="1"/>
</dbReference>
<gene>
    <name evidence="10" type="ORF">B0I03_1172</name>
</gene>
<dbReference type="PANTHER" id="PTHR19139">
    <property type="entry name" value="AQUAPORIN TRANSPORTER"/>
    <property type="match status" value="1"/>
</dbReference>
<dbReference type="EMBL" id="QLMI01000017">
    <property type="protein sequence ID" value="RAK19081.1"/>
    <property type="molecule type" value="Genomic_DNA"/>
</dbReference>
<evidence type="ECO:0000313" key="11">
    <source>
        <dbReference type="Proteomes" id="UP000249620"/>
    </source>
</evidence>
<evidence type="ECO:0000256" key="6">
    <source>
        <dbReference type="ARBA" id="ARBA00022989"/>
    </source>
</evidence>
<evidence type="ECO:0000313" key="10">
    <source>
        <dbReference type="EMBL" id="RAK19081.1"/>
    </source>
</evidence>
<protein>
    <submittedName>
        <fullName evidence="10">Aquaporin Z</fullName>
    </submittedName>
</protein>
<dbReference type="InterPro" id="IPR000425">
    <property type="entry name" value="MIP"/>
</dbReference>
<evidence type="ECO:0000256" key="7">
    <source>
        <dbReference type="ARBA" id="ARBA00023136"/>
    </source>
</evidence>
<dbReference type="CDD" id="cd00333">
    <property type="entry name" value="MIP"/>
    <property type="match status" value="1"/>
</dbReference>
<dbReference type="NCBIfam" id="TIGR00861">
    <property type="entry name" value="MIP"/>
    <property type="match status" value="1"/>
</dbReference>
<dbReference type="PANTHER" id="PTHR19139:SF199">
    <property type="entry name" value="MIP17260P"/>
    <property type="match status" value="1"/>
</dbReference>
<dbReference type="NCBIfam" id="NF003838">
    <property type="entry name" value="PRK05420.1"/>
    <property type="match status" value="1"/>
</dbReference>
<comment type="subcellular location">
    <subcellularLocation>
        <location evidence="1">Cell membrane</location>
        <topology evidence="1">Multi-pass membrane protein</topology>
    </subcellularLocation>
</comment>
<accession>A0A327YEZ1</accession>
<sequence length="226" mass="24610">MKKYIVELIGTFWLVFCGCGSALFAATFPDYGIGFVGVSLAFGLSLLTMVYTIGPISGCHLNPAVSFAMVSSGRMSLNEALRYSFFQILGAILAASVLYMIQSGSVHTEIGGFASNGYGENSPMEYDLLSCFLTEFVLTFFFLLIILSVTSNNAYHKFSGIVIGFSLTLIHLVSIPITNTSVNPARSLSQALFAHVSWPSEQLWLFWVAPILGGVLAGFTYKRFLQ</sequence>
<keyword evidence="4" id="KW-1003">Cell membrane</keyword>
<evidence type="ECO:0000256" key="1">
    <source>
        <dbReference type="ARBA" id="ARBA00004651"/>
    </source>
</evidence>
<dbReference type="RefSeq" id="WP_111567868.1">
    <property type="nucleotide sequence ID" value="NZ_QLMI01000017.1"/>
</dbReference>
<dbReference type="InterPro" id="IPR022357">
    <property type="entry name" value="MIP_CS"/>
</dbReference>
<keyword evidence="7 9" id="KW-0472">Membrane</keyword>
<comment type="similarity">
    <text evidence="2 8">Belongs to the MIP/aquaporin (TC 1.A.8) family.</text>
</comment>
<proteinExistence type="inferred from homology"/>